<dbReference type="InterPro" id="IPR005645">
    <property type="entry name" value="FSH-like_dom"/>
</dbReference>
<dbReference type="InterPro" id="IPR050593">
    <property type="entry name" value="LovG"/>
</dbReference>
<keyword evidence="4" id="KW-1185">Reference proteome</keyword>
<proteinExistence type="predicted"/>
<feature type="domain" description="Serine hydrolase" evidence="2">
    <location>
        <begin position="2"/>
        <end position="198"/>
    </location>
</feature>
<dbReference type="GO" id="GO:0005737">
    <property type="term" value="C:cytoplasm"/>
    <property type="evidence" value="ECO:0007669"/>
    <property type="project" value="TreeGrafter"/>
</dbReference>
<gene>
    <name evidence="3" type="ORF">CC80DRAFT_424423</name>
</gene>
<organism evidence="3 4">
    <name type="scientific">Byssothecium circinans</name>
    <dbReference type="NCBI Taxonomy" id="147558"/>
    <lineage>
        <taxon>Eukaryota</taxon>
        <taxon>Fungi</taxon>
        <taxon>Dikarya</taxon>
        <taxon>Ascomycota</taxon>
        <taxon>Pezizomycotina</taxon>
        <taxon>Dothideomycetes</taxon>
        <taxon>Pleosporomycetidae</taxon>
        <taxon>Pleosporales</taxon>
        <taxon>Massarineae</taxon>
        <taxon>Massarinaceae</taxon>
        <taxon>Byssothecium</taxon>
    </lineage>
</organism>
<dbReference type="PANTHER" id="PTHR48070:SF6">
    <property type="entry name" value="ESTERASE OVCA2"/>
    <property type="match status" value="1"/>
</dbReference>
<dbReference type="GO" id="GO:0016787">
    <property type="term" value="F:hydrolase activity"/>
    <property type="evidence" value="ECO:0007669"/>
    <property type="project" value="UniProtKB-KW"/>
</dbReference>
<protein>
    <recommendedName>
        <fullName evidence="2">Serine hydrolase domain-containing protein</fullName>
    </recommendedName>
</protein>
<dbReference type="InterPro" id="IPR029058">
    <property type="entry name" value="AB_hydrolase_fold"/>
</dbReference>
<sequence length="220" mass="23735">MRFLCLHGMGTNSQIFELQTAAIRHALGDHHTYEFIEGSVPCPPAPGLSNLTQHDDEFFRYIDDDDVNASGLTALNDLEALIHESGPYDALFAFSEGAGLAASLLVHRARLHAASGAELPLIKCAVFFSGGVPMDPETGRLMDGDTDGEVIDVPTAHIWGKNDDLYPTFGPVLSKLCKATSREIYIHDGGHRIPGAADVEAVKSCVSVIRRTVELATIFC</sequence>
<accession>A0A6A5TIM7</accession>
<dbReference type="PANTHER" id="PTHR48070">
    <property type="entry name" value="ESTERASE OVCA2"/>
    <property type="match status" value="1"/>
</dbReference>
<evidence type="ECO:0000313" key="4">
    <source>
        <dbReference type="Proteomes" id="UP000800035"/>
    </source>
</evidence>
<dbReference type="GO" id="GO:0005634">
    <property type="term" value="C:nucleus"/>
    <property type="evidence" value="ECO:0007669"/>
    <property type="project" value="TreeGrafter"/>
</dbReference>
<dbReference type="SUPFAM" id="SSF53474">
    <property type="entry name" value="alpha/beta-Hydrolases"/>
    <property type="match status" value="1"/>
</dbReference>
<dbReference type="AlphaFoldDB" id="A0A6A5TIM7"/>
<dbReference type="EMBL" id="ML977016">
    <property type="protein sequence ID" value="KAF1951579.1"/>
    <property type="molecule type" value="Genomic_DNA"/>
</dbReference>
<dbReference type="GO" id="GO:0019748">
    <property type="term" value="P:secondary metabolic process"/>
    <property type="evidence" value="ECO:0007669"/>
    <property type="project" value="TreeGrafter"/>
</dbReference>
<reference evidence="3" key="1">
    <citation type="journal article" date="2020" name="Stud. Mycol.">
        <title>101 Dothideomycetes genomes: a test case for predicting lifestyles and emergence of pathogens.</title>
        <authorList>
            <person name="Haridas S."/>
            <person name="Albert R."/>
            <person name="Binder M."/>
            <person name="Bloem J."/>
            <person name="Labutti K."/>
            <person name="Salamov A."/>
            <person name="Andreopoulos B."/>
            <person name="Baker S."/>
            <person name="Barry K."/>
            <person name="Bills G."/>
            <person name="Bluhm B."/>
            <person name="Cannon C."/>
            <person name="Castanera R."/>
            <person name="Culley D."/>
            <person name="Daum C."/>
            <person name="Ezra D."/>
            <person name="Gonzalez J."/>
            <person name="Henrissat B."/>
            <person name="Kuo A."/>
            <person name="Liang C."/>
            <person name="Lipzen A."/>
            <person name="Lutzoni F."/>
            <person name="Magnuson J."/>
            <person name="Mondo S."/>
            <person name="Nolan M."/>
            <person name="Ohm R."/>
            <person name="Pangilinan J."/>
            <person name="Park H.-J."/>
            <person name="Ramirez L."/>
            <person name="Alfaro M."/>
            <person name="Sun H."/>
            <person name="Tritt A."/>
            <person name="Yoshinaga Y."/>
            <person name="Zwiers L.-H."/>
            <person name="Turgeon B."/>
            <person name="Goodwin S."/>
            <person name="Spatafora J."/>
            <person name="Crous P."/>
            <person name="Grigoriev I."/>
        </authorList>
    </citation>
    <scope>NUCLEOTIDE SEQUENCE</scope>
    <source>
        <strain evidence="3">CBS 675.92</strain>
    </source>
</reference>
<evidence type="ECO:0000313" key="3">
    <source>
        <dbReference type="EMBL" id="KAF1951579.1"/>
    </source>
</evidence>
<keyword evidence="1" id="KW-0378">Hydrolase</keyword>
<name>A0A6A5TIM7_9PLEO</name>
<dbReference type="Pfam" id="PF03959">
    <property type="entry name" value="FSH1"/>
    <property type="match status" value="1"/>
</dbReference>
<evidence type="ECO:0000256" key="1">
    <source>
        <dbReference type="ARBA" id="ARBA00022801"/>
    </source>
</evidence>
<dbReference type="Proteomes" id="UP000800035">
    <property type="component" value="Unassembled WGS sequence"/>
</dbReference>
<dbReference type="OrthoDB" id="2094269at2759"/>
<dbReference type="Gene3D" id="3.40.50.1820">
    <property type="entry name" value="alpha/beta hydrolase"/>
    <property type="match status" value="1"/>
</dbReference>
<evidence type="ECO:0000259" key="2">
    <source>
        <dbReference type="Pfam" id="PF03959"/>
    </source>
</evidence>